<dbReference type="Gene3D" id="3.90.1200.10">
    <property type="match status" value="1"/>
</dbReference>
<evidence type="ECO:0000256" key="2">
    <source>
        <dbReference type="PIRNR" id="PIRNR006221"/>
    </source>
</evidence>
<accession>A0A4U5TSN5</accession>
<dbReference type="GO" id="GO:0016301">
    <property type="term" value="F:kinase activity"/>
    <property type="evidence" value="ECO:0007669"/>
    <property type="project" value="UniProtKB-UniRule"/>
</dbReference>
<reference evidence="3 4" key="1">
    <citation type="submission" date="2019-04" db="EMBL/GenBank/DDBJ databases">
        <title>Psychroflexus halotolerans sp. nov., isolated from a marine solar saltern.</title>
        <authorList>
            <person name="Feng X."/>
        </authorList>
    </citation>
    <scope>NUCLEOTIDE SEQUENCE [LARGE SCALE GENOMIC DNA]</scope>
    <source>
        <strain evidence="3 4">WDS2C27</strain>
    </source>
</reference>
<evidence type="ECO:0000313" key="3">
    <source>
        <dbReference type="EMBL" id="TKS57032.1"/>
    </source>
</evidence>
<comment type="caution">
    <text evidence="3">The sequence shown here is derived from an EMBL/GenBank/DDBJ whole genome shotgun (WGS) entry which is preliminary data.</text>
</comment>
<sequence length="279" mass="32030">MEHIKAICQSNAISDQNISPLSGGDINDTYKITTSQEAYVIKINQAKRFPKMFELEAKSLEMLAETNSFVIPEVIAHGDFEKYTYLILEFIDSDQPRNPAESFAVALAKLHQNKSDHFGLEFNNYIGRLAQYNLPQKATALEFHIDLRLEPQFKLAHQNGFEFEGLDNFYKNLETIIPEESASLIHGDLWAGNHLFTPTQACIFDPAIGFAPREMDLAMMKLFGGYSPEIFKIYNDIFPLESDWDSRTKLWQLYYILVHLNLFGSSYYGQAKQIISQYQ</sequence>
<dbReference type="Gene3D" id="3.30.200.20">
    <property type="entry name" value="Phosphorylase Kinase, domain 1"/>
    <property type="match status" value="1"/>
</dbReference>
<comment type="similarity">
    <text evidence="1 2">Belongs to the fructosamine kinase family.</text>
</comment>
<dbReference type="InterPro" id="IPR016477">
    <property type="entry name" value="Fructo-/Ketosamine-3-kinase"/>
</dbReference>
<keyword evidence="4" id="KW-1185">Reference proteome</keyword>
<dbReference type="RefSeq" id="WP_138930736.1">
    <property type="nucleotide sequence ID" value="NZ_SWMU01000001.1"/>
</dbReference>
<dbReference type="PIRSF" id="PIRSF006221">
    <property type="entry name" value="Ketosamine-3-kinase"/>
    <property type="match status" value="1"/>
</dbReference>
<evidence type="ECO:0000313" key="4">
    <source>
        <dbReference type="Proteomes" id="UP000306552"/>
    </source>
</evidence>
<name>A0A4U5TSN5_9FLAO</name>
<dbReference type="SUPFAM" id="SSF56112">
    <property type="entry name" value="Protein kinase-like (PK-like)"/>
    <property type="match status" value="1"/>
</dbReference>
<evidence type="ECO:0000256" key="1">
    <source>
        <dbReference type="ARBA" id="ARBA00009460"/>
    </source>
</evidence>
<keyword evidence="2" id="KW-0808">Transferase</keyword>
<dbReference type="Pfam" id="PF03881">
    <property type="entry name" value="Fructosamin_kin"/>
    <property type="match status" value="1"/>
</dbReference>
<dbReference type="PANTHER" id="PTHR12149:SF8">
    <property type="entry name" value="PROTEIN-RIBULOSAMINE 3-KINASE"/>
    <property type="match status" value="1"/>
</dbReference>
<protein>
    <submittedName>
        <fullName evidence="3">Fructosamine kinase family protein</fullName>
    </submittedName>
</protein>
<gene>
    <name evidence="3" type="ORF">FCN74_01005</name>
</gene>
<dbReference type="InterPro" id="IPR011009">
    <property type="entry name" value="Kinase-like_dom_sf"/>
</dbReference>
<organism evidence="3 4">
    <name type="scientific">Mesohalobacter halotolerans</name>
    <dbReference type="NCBI Taxonomy" id="1883405"/>
    <lineage>
        <taxon>Bacteria</taxon>
        <taxon>Pseudomonadati</taxon>
        <taxon>Bacteroidota</taxon>
        <taxon>Flavobacteriia</taxon>
        <taxon>Flavobacteriales</taxon>
        <taxon>Flavobacteriaceae</taxon>
        <taxon>Mesohalobacter</taxon>
    </lineage>
</organism>
<keyword evidence="2 3" id="KW-0418">Kinase</keyword>
<dbReference type="EMBL" id="SWMU01000001">
    <property type="protein sequence ID" value="TKS57032.1"/>
    <property type="molecule type" value="Genomic_DNA"/>
</dbReference>
<dbReference type="Proteomes" id="UP000306552">
    <property type="component" value="Unassembled WGS sequence"/>
</dbReference>
<dbReference type="PANTHER" id="PTHR12149">
    <property type="entry name" value="FRUCTOSAMINE 3 KINASE-RELATED PROTEIN"/>
    <property type="match status" value="1"/>
</dbReference>
<dbReference type="OrthoDB" id="5291879at2"/>
<dbReference type="AlphaFoldDB" id="A0A4U5TSN5"/>
<proteinExistence type="inferred from homology"/>